<comment type="similarity">
    <text evidence="17">Belongs to the NnrD/CARKD family.</text>
</comment>
<evidence type="ECO:0000256" key="19">
    <source>
        <dbReference type="PIRNR" id="PIRNR017184"/>
    </source>
</evidence>
<dbReference type="NCBIfam" id="TIGR00196">
    <property type="entry name" value="yjeF_cterm"/>
    <property type="match status" value="1"/>
</dbReference>
<comment type="caution">
    <text evidence="18">Lacks conserved residue(s) required for the propagation of feature annotation.</text>
</comment>
<dbReference type="Gene3D" id="3.40.50.10260">
    <property type="entry name" value="YjeF N-terminal domain"/>
    <property type="match status" value="1"/>
</dbReference>
<dbReference type="SUPFAM" id="SSF64153">
    <property type="entry name" value="YjeF N-terminal domain-like"/>
    <property type="match status" value="1"/>
</dbReference>
<dbReference type="NCBIfam" id="TIGR00197">
    <property type="entry name" value="yjeF_nterm"/>
    <property type="match status" value="1"/>
</dbReference>
<feature type="binding site" evidence="18">
    <location>
        <begin position="65"/>
        <end position="69"/>
    </location>
    <ligand>
        <name>(6S)-NADPHX</name>
        <dbReference type="ChEBI" id="CHEBI:64076"/>
    </ligand>
</feature>
<evidence type="ECO:0000256" key="13">
    <source>
        <dbReference type="ARBA" id="ARBA00023268"/>
    </source>
</evidence>
<keyword evidence="9 18" id="KW-0630">Potassium</keyword>
<feature type="binding site" evidence="17">
    <location>
        <begin position="421"/>
        <end position="425"/>
    </location>
    <ligand>
        <name>AMP</name>
        <dbReference type="ChEBI" id="CHEBI:456215"/>
    </ligand>
</feature>
<dbReference type="EMBL" id="JAFKMR010000012">
    <property type="protein sequence ID" value="MBN8743609.1"/>
    <property type="molecule type" value="Genomic_DNA"/>
</dbReference>
<comment type="function">
    <text evidence="14 19">Bifunctional enzyme that catalyzes the epimerization of the S- and R-forms of NAD(P)HX and the dehydration of the S-form of NAD(P)HX at the expense of ADP, which is converted to AMP. This allows the repair of both epimers of NAD(P)HX, a damaged form of NAD(P)H that is a result of enzymatic or heat-dependent hydration.</text>
</comment>
<dbReference type="InterPro" id="IPR036652">
    <property type="entry name" value="YjeF_N_dom_sf"/>
</dbReference>
<comment type="catalytic activity">
    <reaction evidence="15 17 19">
        <text>(6S)-NADHX + ADP = AMP + phosphate + NADH + H(+)</text>
        <dbReference type="Rhea" id="RHEA:32223"/>
        <dbReference type="ChEBI" id="CHEBI:15378"/>
        <dbReference type="ChEBI" id="CHEBI:43474"/>
        <dbReference type="ChEBI" id="CHEBI:57945"/>
        <dbReference type="ChEBI" id="CHEBI:64074"/>
        <dbReference type="ChEBI" id="CHEBI:456215"/>
        <dbReference type="ChEBI" id="CHEBI:456216"/>
        <dbReference type="EC" id="4.2.1.136"/>
    </reaction>
</comment>
<dbReference type="AlphaFoldDB" id="A0A8I1MUY0"/>
<reference evidence="22" key="1">
    <citation type="submission" date="2021-02" db="EMBL/GenBank/DDBJ databases">
        <title>Thiocyanate and organic carbon inputs drive convergent selection for specific autotrophic Afipia and Thiobacillus strains within complex microbiomes.</title>
        <authorList>
            <person name="Huddy R.J."/>
            <person name="Sachdeva R."/>
            <person name="Kadzinga F."/>
            <person name="Kantor R.S."/>
            <person name="Harrison S.T.L."/>
            <person name="Banfield J.F."/>
        </authorList>
    </citation>
    <scope>NUCLEOTIDE SEQUENCE</scope>
    <source>
        <strain evidence="22">SCN18_13_7_16_R3_B_64_19</strain>
    </source>
</reference>
<evidence type="ECO:0000256" key="9">
    <source>
        <dbReference type="ARBA" id="ARBA00022958"/>
    </source>
</evidence>
<feature type="binding site" evidence="17">
    <location>
        <position position="450"/>
    </location>
    <ligand>
        <name>AMP</name>
        <dbReference type="ChEBI" id="CHEBI:456215"/>
    </ligand>
</feature>
<dbReference type="EC" id="5.1.99.6" evidence="19"/>
<proteinExistence type="inferred from homology"/>
<evidence type="ECO:0000256" key="1">
    <source>
        <dbReference type="ARBA" id="ARBA00000013"/>
    </source>
</evidence>
<comment type="similarity">
    <text evidence="18">Belongs to the NnrE/AIBP family.</text>
</comment>
<evidence type="ECO:0000256" key="17">
    <source>
        <dbReference type="HAMAP-Rule" id="MF_01965"/>
    </source>
</evidence>
<evidence type="ECO:0000256" key="14">
    <source>
        <dbReference type="ARBA" id="ARBA00025153"/>
    </source>
</evidence>
<comment type="cofactor">
    <cofactor evidence="18 19">
        <name>K(+)</name>
        <dbReference type="ChEBI" id="CHEBI:29103"/>
    </cofactor>
    <text evidence="18 19">Binds 1 potassium ion per subunit.</text>
</comment>
<evidence type="ECO:0000256" key="7">
    <source>
        <dbReference type="ARBA" id="ARBA00022840"/>
    </source>
</evidence>
<keyword evidence="10 17" id="KW-0520">NAD</keyword>
<dbReference type="GO" id="GO:0046872">
    <property type="term" value="F:metal ion binding"/>
    <property type="evidence" value="ECO:0007669"/>
    <property type="project" value="UniProtKB-UniRule"/>
</dbReference>
<dbReference type="RefSeq" id="WP_276728582.1">
    <property type="nucleotide sequence ID" value="NZ_JAFKMR010000012.1"/>
</dbReference>
<comment type="subunit">
    <text evidence="17">Homotetramer.</text>
</comment>
<dbReference type="SUPFAM" id="SSF53613">
    <property type="entry name" value="Ribokinase-like"/>
    <property type="match status" value="1"/>
</dbReference>
<dbReference type="InterPro" id="IPR029056">
    <property type="entry name" value="Ribokinase-like"/>
</dbReference>
<feature type="binding site" evidence="17">
    <location>
        <position position="272"/>
    </location>
    <ligand>
        <name>(6S)-NADPHX</name>
        <dbReference type="ChEBI" id="CHEBI:64076"/>
    </ligand>
</feature>
<dbReference type="GO" id="GO:0046496">
    <property type="term" value="P:nicotinamide nucleotide metabolic process"/>
    <property type="evidence" value="ECO:0007669"/>
    <property type="project" value="UniProtKB-UniRule"/>
</dbReference>
<feature type="binding site" evidence="17">
    <location>
        <position position="451"/>
    </location>
    <ligand>
        <name>(6S)-NADPHX</name>
        <dbReference type="ChEBI" id="CHEBI:64076"/>
    </ligand>
</feature>
<keyword evidence="11 18" id="KW-0413">Isomerase</keyword>
<evidence type="ECO:0000256" key="12">
    <source>
        <dbReference type="ARBA" id="ARBA00023239"/>
    </source>
</evidence>
<comment type="catalytic activity">
    <reaction evidence="16 17 19">
        <text>(6S)-NADPHX + ADP = AMP + phosphate + NADPH + H(+)</text>
        <dbReference type="Rhea" id="RHEA:32235"/>
        <dbReference type="ChEBI" id="CHEBI:15378"/>
        <dbReference type="ChEBI" id="CHEBI:43474"/>
        <dbReference type="ChEBI" id="CHEBI:57783"/>
        <dbReference type="ChEBI" id="CHEBI:64076"/>
        <dbReference type="ChEBI" id="CHEBI:456215"/>
        <dbReference type="ChEBI" id="CHEBI:456216"/>
        <dbReference type="EC" id="4.2.1.136"/>
    </reaction>
</comment>
<dbReference type="PROSITE" id="PS51383">
    <property type="entry name" value="YJEF_C_3"/>
    <property type="match status" value="1"/>
</dbReference>
<evidence type="ECO:0000256" key="2">
    <source>
        <dbReference type="ARBA" id="ARBA00000909"/>
    </source>
</evidence>
<dbReference type="HAMAP" id="MF_01966">
    <property type="entry name" value="NADHX_epimerase"/>
    <property type="match status" value="1"/>
</dbReference>
<keyword evidence="13" id="KW-0511">Multifunctional enzyme</keyword>
<feature type="binding site" evidence="18">
    <location>
        <position position="66"/>
    </location>
    <ligand>
        <name>K(+)</name>
        <dbReference type="ChEBI" id="CHEBI:29103"/>
    </ligand>
</feature>
<dbReference type="Gene3D" id="3.40.1190.20">
    <property type="match status" value="1"/>
</dbReference>
<feature type="binding site" evidence="17">
    <location>
        <position position="330"/>
    </location>
    <ligand>
        <name>(6S)-NADPHX</name>
        <dbReference type="ChEBI" id="CHEBI:64076"/>
    </ligand>
</feature>
<dbReference type="InterPro" id="IPR000631">
    <property type="entry name" value="CARKD"/>
</dbReference>
<keyword evidence="12 17" id="KW-0456">Lyase</keyword>
<name>A0A8I1MUY0_THIA3</name>
<evidence type="ECO:0000256" key="6">
    <source>
        <dbReference type="ARBA" id="ARBA00022741"/>
    </source>
</evidence>
<sequence length="525" mass="54309">MLKRISPLQSEPVYRVDALRQIESEAARTLPPHSLMQRAGSAVARLAQACFPHARRVVVLAGAGNNGGDGLVAATQLHQAGRDVLVLACGAETLNEWRSRLPADAAWAWAQALAAQVQCALDDQSTLPEADLYIDALLGLGLRGPMRAQMAEIIQRLNAQRGAPVLSVDLPSGLDADTGAATDVCVRANVTLSLLGLKPGLCTGPASSLCGTLWHDDLGVSAATHHPQVAIDATWLGADMIRPLLPDLAQSAHKGQRGDVAVIGGAAGMTGAALLAARAAAQLGAGRVFVGLLDDQAPAVDLLAPELMLRSPASLIDAQGGRTCLLVGPGAGCDDTARSYLAQALAQPVPLVLDADALNLLAATDSLQTLLRQRNPITTLLTPHPLEAARLLGASVQAIESDRLTAARTLAQRFACWIVLKGRGTVIVSPQQTAWINATGNGLLATAGSGDVLAGSAAALLAATGKASSVLAAVWLHGQAAIHYVRKHGPGGLTAATLPSWMAASWADLPYRRPRPGIDENADFC</sequence>
<evidence type="ECO:0000259" key="20">
    <source>
        <dbReference type="PROSITE" id="PS51383"/>
    </source>
</evidence>
<dbReference type="GO" id="GO:0005524">
    <property type="term" value="F:ATP binding"/>
    <property type="evidence" value="ECO:0007669"/>
    <property type="project" value="UniProtKB-UniRule"/>
</dbReference>
<dbReference type="Pfam" id="PF03853">
    <property type="entry name" value="YjeF_N"/>
    <property type="match status" value="1"/>
</dbReference>
<feature type="binding site" evidence="18">
    <location>
        <position position="172"/>
    </location>
    <ligand>
        <name>K(+)</name>
        <dbReference type="ChEBI" id="CHEBI:29103"/>
    </ligand>
</feature>
<dbReference type="InterPro" id="IPR030677">
    <property type="entry name" value="Nnr"/>
</dbReference>
<feature type="binding site" evidence="18">
    <location>
        <begin position="139"/>
        <end position="145"/>
    </location>
    <ligand>
        <name>(6S)-NADPHX</name>
        <dbReference type="ChEBI" id="CHEBI:64076"/>
    </ligand>
</feature>
<dbReference type="PANTHER" id="PTHR12592">
    <property type="entry name" value="ATP-DEPENDENT (S)-NAD(P)H-HYDRATE DEHYDRATASE FAMILY MEMBER"/>
    <property type="match status" value="1"/>
</dbReference>
<evidence type="ECO:0000256" key="8">
    <source>
        <dbReference type="ARBA" id="ARBA00022857"/>
    </source>
</evidence>
<dbReference type="PIRSF" id="PIRSF017184">
    <property type="entry name" value="Nnr"/>
    <property type="match status" value="1"/>
</dbReference>
<keyword evidence="7 17" id="KW-0067">ATP-binding</keyword>
<evidence type="ECO:0000313" key="23">
    <source>
        <dbReference type="Proteomes" id="UP000664800"/>
    </source>
</evidence>
<evidence type="ECO:0000256" key="10">
    <source>
        <dbReference type="ARBA" id="ARBA00023027"/>
    </source>
</evidence>
<evidence type="ECO:0000256" key="5">
    <source>
        <dbReference type="ARBA" id="ARBA00022723"/>
    </source>
</evidence>
<comment type="similarity">
    <text evidence="3 19">In the N-terminal section; belongs to the NnrE/AIBP family.</text>
</comment>
<feature type="domain" description="YjeF N-terminal" evidence="21">
    <location>
        <begin position="19"/>
        <end position="226"/>
    </location>
</feature>
<comment type="function">
    <text evidence="18">Catalyzes the epimerization of the S- and R-forms of NAD(P)HX, a damaged form of NAD(P)H that is a result of enzymatic or heat-dependent hydration. This is a prerequisite for the S-specific NAD(P)H-hydrate dehydratase to allow the repair of both epimers of NAD(P)HX.</text>
</comment>
<dbReference type="InterPro" id="IPR004443">
    <property type="entry name" value="YjeF_N_dom"/>
</dbReference>
<feature type="binding site" evidence="18">
    <location>
        <position position="169"/>
    </location>
    <ligand>
        <name>(6S)-NADPHX</name>
        <dbReference type="ChEBI" id="CHEBI:64076"/>
    </ligand>
</feature>
<dbReference type="GO" id="GO:0110051">
    <property type="term" value="P:metabolite repair"/>
    <property type="evidence" value="ECO:0007669"/>
    <property type="project" value="TreeGrafter"/>
</dbReference>
<feature type="domain" description="YjeF C-terminal" evidence="20">
    <location>
        <begin position="237"/>
        <end position="509"/>
    </location>
</feature>
<dbReference type="EC" id="4.2.1.136" evidence="19"/>
<evidence type="ECO:0000256" key="16">
    <source>
        <dbReference type="ARBA" id="ARBA00049209"/>
    </source>
</evidence>
<evidence type="ECO:0000313" key="22">
    <source>
        <dbReference type="EMBL" id="MBN8743609.1"/>
    </source>
</evidence>
<comment type="catalytic activity">
    <reaction evidence="2 18 19">
        <text>(6R)-NADPHX = (6S)-NADPHX</text>
        <dbReference type="Rhea" id="RHEA:32227"/>
        <dbReference type="ChEBI" id="CHEBI:64076"/>
        <dbReference type="ChEBI" id="CHEBI:64077"/>
        <dbReference type="EC" id="5.1.99.6"/>
    </reaction>
</comment>
<evidence type="ECO:0000256" key="3">
    <source>
        <dbReference type="ARBA" id="ARBA00006001"/>
    </source>
</evidence>
<dbReference type="HAMAP" id="MF_01965">
    <property type="entry name" value="NADHX_dehydratase"/>
    <property type="match status" value="1"/>
</dbReference>
<evidence type="ECO:0000259" key="21">
    <source>
        <dbReference type="PROSITE" id="PS51385"/>
    </source>
</evidence>
<protein>
    <recommendedName>
        <fullName evidence="19">Bifunctional NAD(P)H-hydrate repair enzyme</fullName>
    </recommendedName>
    <alternativeName>
        <fullName evidence="19">Nicotinamide nucleotide repair protein</fullName>
    </alternativeName>
    <domain>
        <recommendedName>
            <fullName evidence="19">ADP-dependent (S)-NAD(P)H-hydrate dehydratase</fullName>
            <ecNumber evidence="19">4.2.1.136</ecNumber>
        </recommendedName>
        <alternativeName>
            <fullName evidence="19">ADP-dependent NAD(P)HX dehydratase</fullName>
        </alternativeName>
    </domain>
    <domain>
        <recommendedName>
            <fullName evidence="19">NAD(P)H-hydrate epimerase</fullName>
            <ecNumber evidence="19">5.1.99.6</ecNumber>
        </recommendedName>
    </domain>
</protein>
<gene>
    <name evidence="17" type="primary">nnrD</name>
    <name evidence="18" type="synonym">nnrE</name>
    <name evidence="22" type="ORF">J0I24_04795</name>
</gene>
<evidence type="ECO:0000256" key="4">
    <source>
        <dbReference type="ARBA" id="ARBA00009524"/>
    </source>
</evidence>
<feature type="binding site" evidence="18">
    <location>
        <position position="135"/>
    </location>
    <ligand>
        <name>K(+)</name>
        <dbReference type="ChEBI" id="CHEBI:29103"/>
    </ligand>
</feature>
<dbReference type="Pfam" id="PF01256">
    <property type="entry name" value="Carb_kinase"/>
    <property type="match status" value="1"/>
</dbReference>
<comment type="similarity">
    <text evidence="4 19">In the C-terminal section; belongs to the NnrD/CARKD family.</text>
</comment>
<accession>A0A8I1MUY0</accession>
<keyword evidence="8 17" id="KW-0521">NADP</keyword>
<organism evidence="22 23">
    <name type="scientific">Thiomonas arsenitoxydans (strain DSM 22701 / CIP 110005 / 3As)</name>
    <dbReference type="NCBI Taxonomy" id="426114"/>
    <lineage>
        <taxon>Bacteria</taxon>
        <taxon>Pseudomonadati</taxon>
        <taxon>Pseudomonadota</taxon>
        <taxon>Betaproteobacteria</taxon>
        <taxon>Burkholderiales</taxon>
        <taxon>Thiomonas</taxon>
    </lineage>
</organism>
<dbReference type="PANTHER" id="PTHR12592:SF0">
    <property type="entry name" value="ATP-DEPENDENT (S)-NAD(P)H-HYDRATE DEHYDRATASE"/>
    <property type="match status" value="1"/>
</dbReference>
<dbReference type="CDD" id="cd01171">
    <property type="entry name" value="YXKO-related"/>
    <property type="match status" value="1"/>
</dbReference>
<dbReference type="PROSITE" id="PS51385">
    <property type="entry name" value="YJEF_N"/>
    <property type="match status" value="1"/>
</dbReference>
<comment type="catalytic activity">
    <reaction evidence="1 18 19">
        <text>(6R)-NADHX = (6S)-NADHX</text>
        <dbReference type="Rhea" id="RHEA:32215"/>
        <dbReference type="ChEBI" id="CHEBI:64074"/>
        <dbReference type="ChEBI" id="CHEBI:64075"/>
        <dbReference type="EC" id="5.1.99.6"/>
    </reaction>
</comment>
<dbReference type="GO" id="GO:0052855">
    <property type="term" value="F:ADP-dependent NAD(P)H-hydrate dehydratase activity"/>
    <property type="evidence" value="ECO:0007669"/>
    <property type="project" value="UniProtKB-UniRule"/>
</dbReference>
<keyword evidence="6 17" id="KW-0547">Nucleotide-binding</keyword>
<feature type="binding site" evidence="17">
    <location>
        <position position="384"/>
    </location>
    <ligand>
        <name>(6S)-NADPHX</name>
        <dbReference type="ChEBI" id="CHEBI:64076"/>
    </ligand>
</feature>
<comment type="function">
    <text evidence="17">Catalyzes the dehydration of the S-form of NAD(P)HX at the expense of ADP, which is converted to AMP. Together with NAD(P)HX epimerase, which catalyzes the epimerization of the S- and R-forms, the enzyme allows the repair of both epimers of NAD(P)HX, a damaged form of NAD(P)H that is a result of enzymatic or heat-dependent hydration.</text>
</comment>
<evidence type="ECO:0000256" key="11">
    <source>
        <dbReference type="ARBA" id="ARBA00023235"/>
    </source>
</evidence>
<evidence type="ECO:0000256" key="15">
    <source>
        <dbReference type="ARBA" id="ARBA00048238"/>
    </source>
</evidence>
<evidence type="ECO:0000256" key="18">
    <source>
        <dbReference type="HAMAP-Rule" id="MF_01966"/>
    </source>
</evidence>
<comment type="caution">
    <text evidence="22">The sequence shown here is derived from an EMBL/GenBank/DDBJ whole genome shotgun (WGS) entry which is preliminary data.</text>
</comment>
<keyword evidence="5 18" id="KW-0479">Metal-binding</keyword>
<comment type="cofactor">
    <cofactor evidence="17">
        <name>Mg(2+)</name>
        <dbReference type="ChEBI" id="CHEBI:18420"/>
    </cofactor>
</comment>
<dbReference type="Proteomes" id="UP000664800">
    <property type="component" value="Unassembled WGS sequence"/>
</dbReference>
<dbReference type="GO" id="GO:0052856">
    <property type="term" value="F:NAD(P)HX epimerase activity"/>
    <property type="evidence" value="ECO:0007669"/>
    <property type="project" value="UniProtKB-UniRule"/>
</dbReference>